<dbReference type="AlphaFoldDB" id="B6U8C2"/>
<evidence type="ECO:0000313" key="2">
    <source>
        <dbReference type="EMBL" id="ACG45605.1"/>
    </source>
</evidence>
<feature type="region of interest" description="Disordered" evidence="1">
    <location>
        <begin position="1"/>
        <end position="47"/>
    </location>
</feature>
<sequence length="75" mass="8604">MALSSEIRFGHQIPLSHCDTDSYEEEEEEEEEDEEEFEGEEEEEMDEVTVSSPLLLPAMMTPTTTLSDLICFPFV</sequence>
<evidence type="ECO:0000256" key="1">
    <source>
        <dbReference type="SAM" id="MobiDB-lite"/>
    </source>
</evidence>
<reference evidence="2" key="1">
    <citation type="journal article" date="2009" name="Plant Mol. Biol.">
        <title>Insights into corn genes derived from large-scale cDNA sequencing.</title>
        <authorList>
            <person name="Alexandrov N.N."/>
            <person name="Brover V.V."/>
            <person name="Freidin S."/>
            <person name="Troukhan M.E."/>
            <person name="Tatarinova T.V."/>
            <person name="Zhang H."/>
            <person name="Swaller T.J."/>
            <person name="Lu Y.P."/>
            <person name="Bouck J."/>
            <person name="Flavell R.B."/>
            <person name="Feldmann K.A."/>
        </authorList>
    </citation>
    <scope>NUCLEOTIDE SEQUENCE</scope>
</reference>
<organism evidence="2">
    <name type="scientific">Zea mays</name>
    <name type="common">Maize</name>
    <dbReference type="NCBI Taxonomy" id="4577"/>
    <lineage>
        <taxon>Eukaryota</taxon>
        <taxon>Viridiplantae</taxon>
        <taxon>Streptophyta</taxon>
        <taxon>Embryophyta</taxon>
        <taxon>Tracheophyta</taxon>
        <taxon>Spermatophyta</taxon>
        <taxon>Magnoliopsida</taxon>
        <taxon>Liliopsida</taxon>
        <taxon>Poales</taxon>
        <taxon>Poaceae</taxon>
        <taxon>PACMAD clade</taxon>
        <taxon>Panicoideae</taxon>
        <taxon>Andropogonodae</taxon>
        <taxon>Andropogoneae</taxon>
        <taxon>Tripsacinae</taxon>
        <taxon>Zea</taxon>
    </lineage>
</organism>
<proteinExistence type="evidence at transcript level"/>
<accession>B6U8C2</accession>
<protein>
    <submittedName>
        <fullName evidence="2">Uncharacterized protein</fullName>
    </submittedName>
</protein>
<dbReference type="EMBL" id="EU973487">
    <property type="protein sequence ID" value="ACG45605.1"/>
    <property type="molecule type" value="mRNA"/>
</dbReference>
<name>B6U8C2_MAIZE</name>
<feature type="compositionally biased region" description="Acidic residues" evidence="1">
    <location>
        <begin position="21"/>
        <end position="47"/>
    </location>
</feature>